<sequence length="105" mass="11685">MENKSEAKPLWFRALVSVSCIGACSIGIYAAYSDIMRRKKGTSQQNWTFVYCFGIAFLIFICVFGLLAVVVQWINLNAQASRNNKVAPLPLPPLPSQDHLQVLPV</sequence>
<name>A0A5N6QTU2_9ROSI</name>
<evidence type="ECO:0000313" key="2">
    <source>
        <dbReference type="EMBL" id="KAE8010595.1"/>
    </source>
</evidence>
<dbReference type="EMBL" id="CM017322">
    <property type="protein sequence ID" value="KAE8010595.1"/>
    <property type="molecule type" value="Genomic_DNA"/>
</dbReference>
<dbReference type="AlphaFoldDB" id="A0A5N6QTU2"/>
<proteinExistence type="predicted"/>
<reference evidence="2 3" key="1">
    <citation type="submission" date="2019-06" db="EMBL/GenBank/DDBJ databases">
        <title>A chromosomal-level reference genome of Carpinus fangiana (Coryloideae, Betulaceae).</title>
        <authorList>
            <person name="Yang X."/>
            <person name="Wang Z."/>
            <person name="Zhang L."/>
            <person name="Hao G."/>
            <person name="Liu J."/>
            <person name="Yang Y."/>
        </authorList>
    </citation>
    <scope>NUCLEOTIDE SEQUENCE [LARGE SCALE GENOMIC DNA]</scope>
    <source>
        <strain evidence="2">Cfa_2016G</strain>
        <tissue evidence="2">Leaf</tissue>
    </source>
</reference>
<accession>A0A5N6QTU2</accession>
<organism evidence="2 3">
    <name type="scientific">Carpinus fangiana</name>
    <dbReference type="NCBI Taxonomy" id="176857"/>
    <lineage>
        <taxon>Eukaryota</taxon>
        <taxon>Viridiplantae</taxon>
        <taxon>Streptophyta</taxon>
        <taxon>Embryophyta</taxon>
        <taxon>Tracheophyta</taxon>
        <taxon>Spermatophyta</taxon>
        <taxon>Magnoliopsida</taxon>
        <taxon>eudicotyledons</taxon>
        <taxon>Gunneridae</taxon>
        <taxon>Pentapetalae</taxon>
        <taxon>rosids</taxon>
        <taxon>fabids</taxon>
        <taxon>Fagales</taxon>
        <taxon>Betulaceae</taxon>
        <taxon>Carpinus</taxon>
    </lineage>
</organism>
<keyword evidence="1" id="KW-0472">Membrane</keyword>
<feature type="transmembrane region" description="Helical" evidence="1">
    <location>
        <begin position="12"/>
        <end position="35"/>
    </location>
</feature>
<keyword evidence="1" id="KW-0812">Transmembrane</keyword>
<gene>
    <name evidence="2" type="ORF">FH972_006952</name>
</gene>
<evidence type="ECO:0000313" key="3">
    <source>
        <dbReference type="Proteomes" id="UP000327013"/>
    </source>
</evidence>
<protein>
    <submittedName>
        <fullName evidence="2">Uncharacterized protein</fullName>
    </submittedName>
</protein>
<keyword evidence="3" id="KW-1185">Reference proteome</keyword>
<dbReference type="Proteomes" id="UP000327013">
    <property type="component" value="Chromosome 2"/>
</dbReference>
<feature type="transmembrane region" description="Helical" evidence="1">
    <location>
        <begin position="47"/>
        <end position="74"/>
    </location>
</feature>
<evidence type="ECO:0000256" key="1">
    <source>
        <dbReference type="SAM" id="Phobius"/>
    </source>
</evidence>
<keyword evidence="1" id="KW-1133">Transmembrane helix</keyword>